<reference evidence="1 2" key="1">
    <citation type="journal article" date="2024" name="Plant Biotechnol. J.">
        <title>Genome and CRISPR/Cas9 system of a widespread forest tree (Populus alba) in the world.</title>
        <authorList>
            <person name="Liu Y.J."/>
            <person name="Jiang P.F."/>
            <person name="Han X.M."/>
            <person name="Li X.Y."/>
            <person name="Wang H.M."/>
            <person name="Wang Y.J."/>
            <person name="Wang X.X."/>
            <person name="Zeng Q.Y."/>
        </authorList>
    </citation>
    <scope>NUCLEOTIDE SEQUENCE [LARGE SCALE GENOMIC DNA]</scope>
    <source>
        <strain evidence="2">cv. PAL-ZL1</strain>
    </source>
</reference>
<evidence type="ECO:0000313" key="1">
    <source>
        <dbReference type="EMBL" id="KAL3574360.1"/>
    </source>
</evidence>
<protein>
    <submittedName>
        <fullName evidence="1">Uncharacterized protein</fullName>
    </submittedName>
</protein>
<dbReference type="Proteomes" id="UP000309997">
    <property type="component" value="Unassembled WGS sequence"/>
</dbReference>
<dbReference type="EMBL" id="RCHU02000013">
    <property type="protein sequence ID" value="KAL3574360.1"/>
    <property type="molecule type" value="Genomic_DNA"/>
</dbReference>
<name>A0ACC4B7N6_POPAL</name>
<sequence>MVDDFMVCVDRIIVASTCFESVHNGERDRNRSDGVGIGIGATGKDGNVSESVVSVKGNEEGSSCSLKKVEMVECRICQEEAEVLAMEVPCACNGTLKFAHRKCIQRWCNKKGDITCEICNQVFSPNYSLPPARINPDVMAIDIRQAWGHHIDLHDSHLLALEHQLLQSEYDDYAVANTSSIACLRSVALILLIILLLRQALMVTKDSGMVEESSTFFSFQVSLLQFAGFLLPCYVMARSWDKRDIIDVSKRFCLFLLLLASDRQAPLSIAICQVVFQVIAIKWVENQLEKHFKADSTRKMENGTGNRSPRISEWKVMGRLAREEDDPRTDSSILLHSEGSYKGSTV</sequence>
<comment type="caution">
    <text evidence="1">The sequence shown here is derived from an EMBL/GenBank/DDBJ whole genome shotgun (WGS) entry which is preliminary data.</text>
</comment>
<gene>
    <name evidence="1" type="ORF">D5086_024973</name>
</gene>
<keyword evidence="2" id="KW-1185">Reference proteome</keyword>
<evidence type="ECO:0000313" key="2">
    <source>
        <dbReference type="Proteomes" id="UP000309997"/>
    </source>
</evidence>
<proteinExistence type="predicted"/>
<organism evidence="1 2">
    <name type="scientific">Populus alba</name>
    <name type="common">White poplar</name>
    <dbReference type="NCBI Taxonomy" id="43335"/>
    <lineage>
        <taxon>Eukaryota</taxon>
        <taxon>Viridiplantae</taxon>
        <taxon>Streptophyta</taxon>
        <taxon>Embryophyta</taxon>
        <taxon>Tracheophyta</taxon>
        <taxon>Spermatophyta</taxon>
        <taxon>Magnoliopsida</taxon>
        <taxon>eudicotyledons</taxon>
        <taxon>Gunneridae</taxon>
        <taxon>Pentapetalae</taxon>
        <taxon>rosids</taxon>
        <taxon>fabids</taxon>
        <taxon>Malpighiales</taxon>
        <taxon>Salicaceae</taxon>
        <taxon>Saliceae</taxon>
        <taxon>Populus</taxon>
    </lineage>
</organism>
<accession>A0ACC4B7N6</accession>